<dbReference type="InterPro" id="IPR003339">
    <property type="entry name" value="ABC/ECF_trnsptr_transmembrane"/>
</dbReference>
<dbReference type="Proteomes" id="UP001303587">
    <property type="component" value="Chromosome"/>
</dbReference>
<evidence type="ECO:0000256" key="2">
    <source>
        <dbReference type="ARBA" id="ARBA00022475"/>
    </source>
</evidence>
<dbReference type="CDD" id="cd16914">
    <property type="entry name" value="EcfT"/>
    <property type="match status" value="1"/>
</dbReference>
<feature type="transmembrane region" description="Helical" evidence="6">
    <location>
        <begin position="187"/>
        <end position="210"/>
    </location>
</feature>
<keyword evidence="2" id="KW-1003">Cell membrane</keyword>
<feature type="transmembrane region" description="Helical" evidence="6">
    <location>
        <begin position="230"/>
        <end position="249"/>
    </location>
</feature>
<proteinExistence type="predicted"/>
<protein>
    <submittedName>
        <fullName evidence="7">Energy-coupling factor transporter transmembrane protein EcfT</fullName>
    </submittedName>
</protein>
<reference evidence="7 8" key="1">
    <citation type="submission" date="2023-07" db="EMBL/GenBank/DDBJ databases">
        <title>Closed genoem sequence of Methanosarcinaceae archaeon Ac7.</title>
        <authorList>
            <person name="Poehlein A."/>
            <person name="Protasov E."/>
            <person name="Platt K."/>
            <person name="Reeh H."/>
            <person name="Daniel R."/>
            <person name="Brune A."/>
        </authorList>
    </citation>
    <scope>NUCLEOTIDE SEQUENCE [LARGE SCALE GENOMIC DNA]</scope>
    <source>
        <strain evidence="7 8">Ac7</strain>
    </source>
</reference>
<accession>A0AA97A3U3</accession>
<evidence type="ECO:0000256" key="5">
    <source>
        <dbReference type="ARBA" id="ARBA00023136"/>
    </source>
</evidence>
<keyword evidence="3 6" id="KW-0812">Transmembrane</keyword>
<dbReference type="RefSeq" id="WP_338103344.1">
    <property type="nucleotide sequence ID" value="NZ_CP131060.1"/>
</dbReference>
<keyword evidence="5 6" id="KW-0472">Membrane</keyword>
<dbReference type="AlphaFoldDB" id="A0AA97A3U3"/>
<gene>
    <name evidence="7" type="primary">ecfT_3</name>
    <name evidence="7" type="ORF">MsAc7_08620</name>
</gene>
<evidence type="ECO:0000256" key="6">
    <source>
        <dbReference type="SAM" id="Phobius"/>
    </source>
</evidence>
<feature type="transmembrane region" description="Helical" evidence="6">
    <location>
        <begin position="139"/>
        <end position="166"/>
    </location>
</feature>
<evidence type="ECO:0000256" key="1">
    <source>
        <dbReference type="ARBA" id="ARBA00004141"/>
    </source>
</evidence>
<dbReference type="PANTHER" id="PTHR34857">
    <property type="entry name" value="SLL0384 PROTEIN"/>
    <property type="match status" value="1"/>
</dbReference>
<sequence length="313" mass="36055">MIYRKFLTYEHGNSFFHKLDPRTKIIALVVISLIIFSERLFSGLIFISLLFLICVLISRVSVRKLFLSVRPMLLFIVLVFLLHFLFTNDPFAMNRIFLDIHPAAELSPGQFIYQDPVRPFIVSVKAVPVVQYHFFSPSVYSFLTGIGVALKFLLLVLFAALVTATTKQSDLIQGIDKLAKPILPKSVGFTSHDLAVMVLLTIRFIPLLIVTGRQMTMSAVSRGFEIKKHPFHYINILSVGLISSVIQFSRDVAFAMENRGYTGNERTYMNEIKMKKKDYVFFAIFTLFCLQFLFFSIYFLFRHPEMHAAFFVR</sequence>
<feature type="transmembrane region" description="Helical" evidence="6">
    <location>
        <begin position="25"/>
        <end position="58"/>
    </location>
</feature>
<organism evidence="7 8">
    <name type="scientific">Methanolapillus millepedarum</name>
    <dbReference type="NCBI Taxonomy" id="3028296"/>
    <lineage>
        <taxon>Archaea</taxon>
        <taxon>Methanobacteriati</taxon>
        <taxon>Methanobacteriota</taxon>
        <taxon>Stenosarchaea group</taxon>
        <taxon>Methanomicrobia</taxon>
        <taxon>Methanosarcinales</taxon>
        <taxon>Methanosarcinaceae</taxon>
        <taxon>Methanolapillus</taxon>
    </lineage>
</organism>
<dbReference type="GeneID" id="89229974"/>
<dbReference type="Pfam" id="PF02361">
    <property type="entry name" value="CbiQ"/>
    <property type="match status" value="1"/>
</dbReference>
<feature type="transmembrane region" description="Helical" evidence="6">
    <location>
        <begin position="65"/>
        <end position="86"/>
    </location>
</feature>
<evidence type="ECO:0000313" key="7">
    <source>
        <dbReference type="EMBL" id="WNY25313.1"/>
    </source>
</evidence>
<comment type="subcellular location">
    <subcellularLocation>
        <location evidence="1">Membrane</location>
        <topology evidence="1">Multi-pass membrane protein</topology>
    </subcellularLocation>
</comment>
<name>A0AA97A3U3_9EURY</name>
<evidence type="ECO:0000313" key="8">
    <source>
        <dbReference type="Proteomes" id="UP001303587"/>
    </source>
</evidence>
<evidence type="ECO:0000256" key="3">
    <source>
        <dbReference type="ARBA" id="ARBA00022692"/>
    </source>
</evidence>
<dbReference type="InterPro" id="IPR051611">
    <property type="entry name" value="ECF_transporter_component"/>
</dbReference>
<evidence type="ECO:0000256" key="4">
    <source>
        <dbReference type="ARBA" id="ARBA00022989"/>
    </source>
</evidence>
<keyword evidence="4 6" id="KW-1133">Transmembrane helix</keyword>
<feature type="transmembrane region" description="Helical" evidence="6">
    <location>
        <begin position="279"/>
        <end position="301"/>
    </location>
</feature>
<keyword evidence="8" id="KW-1185">Reference proteome</keyword>
<dbReference type="GO" id="GO:0005886">
    <property type="term" value="C:plasma membrane"/>
    <property type="evidence" value="ECO:0007669"/>
    <property type="project" value="UniProtKB-ARBA"/>
</dbReference>
<dbReference type="EMBL" id="CP131060">
    <property type="protein sequence ID" value="WNY25313.1"/>
    <property type="molecule type" value="Genomic_DNA"/>
</dbReference>
<dbReference type="PANTHER" id="PTHR34857:SF2">
    <property type="entry name" value="SLL0384 PROTEIN"/>
    <property type="match status" value="1"/>
</dbReference>